<dbReference type="RefSeq" id="WP_057951762.1">
    <property type="nucleotide sequence ID" value="NZ_CP013118.1"/>
</dbReference>
<dbReference type="EMBL" id="CP013118">
    <property type="protein sequence ID" value="ALO14188.1"/>
    <property type="molecule type" value="Genomic_DNA"/>
</dbReference>
<dbReference type="STRING" id="1307839.L21SP5_00512"/>
<dbReference type="KEGG" id="blq:L21SP5_00512"/>
<dbReference type="SUPFAM" id="SSF54060">
    <property type="entry name" value="His-Me finger endonucleases"/>
    <property type="match status" value="1"/>
</dbReference>
<dbReference type="Gene3D" id="3.90.75.20">
    <property type="match status" value="1"/>
</dbReference>
<proteinExistence type="predicted"/>
<organism evidence="2 3">
    <name type="scientific">Salinivirga cyanobacteriivorans</name>
    <dbReference type="NCBI Taxonomy" id="1307839"/>
    <lineage>
        <taxon>Bacteria</taxon>
        <taxon>Pseudomonadati</taxon>
        <taxon>Bacteroidota</taxon>
        <taxon>Bacteroidia</taxon>
        <taxon>Bacteroidales</taxon>
        <taxon>Salinivirgaceae</taxon>
        <taxon>Salinivirga</taxon>
    </lineage>
</organism>
<name>A0A0S2HW61_9BACT</name>
<dbReference type="AlphaFoldDB" id="A0A0S2HW61"/>
<gene>
    <name evidence="2" type="ORF">L21SP5_00512</name>
</gene>
<evidence type="ECO:0000259" key="1">
    <source>
        <dbReference type="Pfam" id="PF07463"/>
    </source>
</evidence>
<dbReference type="InterPro" id="IPR010902">
    <property type="entry name" value="NUMOD4"/>
</dbReference>
<reference evidence="2 3" key="1">
    <citation type="submission" date="2015-11" db="EMBL/GenBank/DDBJ databases">
        <title>Description and complete genome sequence of a novel strain predominating in hypersaline microbial mats and representing a new family of the Bacteriodetes phylum.</title>
        <authorList>
            <person name="Spring S."/>
            <person name="Bunk B."/>
            <person name="Sproer C."/>
            <person name="Klenk H.-P."/>
        </authorList>
    </citation>
    <scope>NUCLEOTIDE SEQUENCE [LARGE SCALE GENOMIC DNA]</scope>
    <source>
        <strain evidence="2 3">L21-Spi-D4</strain>
    </source>
</reference>
<dbReference type="Proteomes" id="UP000064893">
    <property type="component" value="Chromosome"/>
</dbReference>
<accession>A0A0S2HW61</accession>
<dbReference type="OrthoDB" id="6631788at2"/>
<feature type="domain" description="NUMOD4" evidence="1">
    <location>
        <begin position="20"/>
        <end position="66"/>
    </location>
</feature>
<sequence length="194" mass="22549">MRKIAVRHPDGRNLRRIQDENWKFIPGTDEKYMISDYGRLKSFSTNPEGKILKQSSTKGFKSVCVRINGKRKTVLVHKLTAMAFVPKGPDDNMVVHLDWNKGNNYYKNLQWVNRKNGYDRILSRLHQRNREIPRKRKVTNSKLGKQDIVLLKSMLERGVKQKVIAQLFCISEMQVTRIKKGENWGQIKAGVGNN</sequence>
<evidence type="ECO:0000313" key="3">
    <source>
        <dbReference type="Proteomes" id="UP000064893"/>
    </source>
</evidence>
<dbReference type="InterPro" id="IPR044925">
    <property type="entry name" value="His-Me_finger_sf"/>
</dbReference>
<protein>
    <submittedName>
        <fullName evidence="2">NUMOD4 motif</fullName>
    </submittedName>
</protein>
<keyword evidence="3" id="KW-1185">Reference proteome</keyword>
<evidence type="ECO:0000313" key="2">
    <source>
        <dbReference type="EMBL" id="ALO14188.1"/>
    </source>
</evidence>
<dbReference type="Pfam" id="PF07463">
    <property type="entry name" value="NUMOD4"/>
    <property type="match status" value="1"/>
</dbReference>
<dbReference type="GO" id="GO:0016788">
    <property type="term" value="F:hydrolase activity, acting on ester bonds"/>
    <property type="evidence" value="ECO:0007669"/>
    <property type="project" value="InterPro"/>
</dbReference>